<dbReference type="AlphaFoldDB" id="A0AAW1LCZ6"/>
<name>A0AAW1LCZ6_SAPOF</name>
<evidence type="ECO:0000313" key="2">
    <source>
        <dbReference type="EMBL" id="KAK9733263.1"/>
    </source>
</evidence>
<organism evidence="2 3">
    <name type="scientific">Saponaria officinalis</name>
    <name type="common">Common soapwort</name>
    <name type="synonym">Lychnis saponaria</name>
    <dbReference type="NCBI Taxonomy" id="3572"/>
    <lineage>
        <taxon>Eukaryota</taxon>
        <taxon>Viridiplantae</taxon>
        <taxon>Streptophyta</taxon>
        <taxon>Embryophyta</taxon>
        <taxon>Tracheophyta</taxon>
        <taxon>Spermatophyta</taxon>
        <taxon>Magnoliopsida</taxon>
        <taxon>eudicotyledons</taxon>
        <taxon>Gunneridae</taxon>
        <taxon>Pentapetalae</taxon>
        <taxon>Caryophyllales</taxon>
        <taxon>Caryophyllaceae</taxon>
        <taxon>Caryophylleae</taxon>
        <taxon>Saponaria</taxon>
    </lineage>
</organism>
<sequence>MYCILCGIGRKPLLSPQSHPFAFEPSSSSVFHFLPQPPFSLPTPHHTTSPRRHATPTPPPFLDLDHRFLFSVLRPVRLSSASVPLLRGLFLDVSSCSCRPRRLSPSPLANCYTVLVFCFCFLSSSLSPFFLTSDLGLCARLLCSSSSPILYPWFA</sequence>
<feature type="transmembrane region" description="Helical" evidence="1">
    <location>
        <begin position="109"/>
        <end position="131"/>
    </location>
</feature>
<comment type="caution">
    <text evidence="2">The sequence shown here is derived from an EMBL/GenBank/DDBJ whole genome shotgun (WGS) entry which is preliminary data.</text>
</comment>
<keyword evidence="1" id="KW-0812">Transmembrane</keyword>
<protein>
    <recommendedName>
        <fullName evidence="4">Transmembrane protein</fullName>
    </recommendedName>
</protein>
<gene>
    <name evidence="2" type="ORF">RND81_04G055500</name>
</gene>
<dbReference type="EMBL" id="JBDFQZ010000004">
    <property type="protein sequence ID" value="KAK9733263.1"/>
    <property type="molecule type" value="Genomic_DNA"/>
</dbReference>
<evidence type="ECO:0000313" key="3">
    <source>
        <dbReference type="Proteomes" id="UP001443914"/>
    </source>
</evidence>
<accession>A0AAW1LCZ6</accession>
<keyword evidence="3" id="KW-1185">Reference proteome</keyword>
<dbReference type="Proteomes" id="UP001443914">
    <property type="component" value="Unassembled WGS sequence"/>
</dbReference>
<evidence type="ECO:0008006" key="4">
    <source>
        <dbReference type="Google" id="ProtNLM"/>
    </source>
</evidence>
<proteinExistence type="predicted"/>
<keyword evidence="1" id="KW-0472">Membrane</keyword>
<keyword evidence="1" id="KW-1133">Transmembrane helix</keyword>
<evidence type="ECO:0000256" key="1">
    <source>
        <dbReference type="SAM" id="Phobius"/>
    </source>
</evidence>
<reference evidence="2" key="1">
    <citation type="submission" date="2024-03" db="EMBL/GenBank/DDBJ databases">
        <title>WGS assembly of Saponaria officinalis var. Norfolk2.</title>
        <authorList>
            <person name="Jenkins J."/>
            <person name="Shu S."/>
            <person name="Grimwood J."/>
            <person name="Barry K."/>
            <person name="Goodstein D."/>
            <person name="Schmutz J."/>
            <person name="Leebens-Mack J."/>
            <person name="Osbourn A."/>
        </authorList>
    </citation>
    <scope>NUCLEOTIDE SEQUENCE [LARGE SCALE GENOMIC DNA]</scope>
    <source>
        <strain evidence="2">JIC</strain>
    </source>
</reference>